<dbReference type="SMART" id="SM00387">
    <property type="entry name" value="HATPase_c"/>
    <property type="match status" value="1"/>
</dbReference>
<dbReference type="PROSITE" id="PS50109">
    <property type="entry name" value="HIS_KIN"/>
    <property type="match status" value="1"/>
</dbReference>
<comment type="caution">
    <text evidence="6">The sequence shown here is derived from an EMBL/GenBank/DDBJ whole genome shotgun (WGS) entry which is preliminary data.</text>
</comment>
<dbReference type="Proteomes" id="UP000179243">
    <property type="component" value="Unassembled WGS sequence"/>
</dbReference>
<dbReference type="InterPro" id="IPR004358">
    <property type="entry name" value="Sig_transdc_His_kin-like_C"/>
</dbReference>
<dbReference type="GO" id="GO:0000156">
    <property type="term" value="F:phosphorelay response regulator activity"/>
    <property type="evidence" value="ECO:0007669"/>
    <property type="project" value="TreeGrafter"/>
</dbReference>
<keyword evidence="3" id="KW-0808">Transferase</keyword>
<dbReference type="AlphaFoldDB" id="A0A1F7F500"/>
<dbReference type="GO" id="GO:0030295">
    <property type="term" value="F:protein kinase activator activity"/>
    <property type="evidence" value="ECO:0007669"/>
    <property type="project" value="TreeGrafter"/>
</dbReference>
<dbReference type="EMBL" id="MFYX01000121">
    <property type="protein sequence ID" value="OGK01653.1"/>
    <property type="molecule type" value="Genomic_DNA"/>
</dbReference>
<organism evidence="6 7">
    <name type="scientific">Candidatus Raymondbacteria bacterium RIFOXYD12_FULL_49_13</name>
    <dbReference type="NCBI Taxonomy" id="1817890"/>
    <lineage>
        <taxon>Bacteria</taxon>
        <taxon>Raymondiibacteriota</taxon>
    </lineage>
</organism>
<evidence type="ECO:0000313" key="6">
    <source>
        <dbReference type="EMBL" id="OGK01653.1"/>
    </source>
</evidence>
<dbReference type="InterPro" id="IPR036890">
    <property type="entry name" value="HATPase_C_sf"/>
</dbReference>
<name>A0A1F7F500_UNCRA</name>
<dbReference type="GO" id="GO:0007234">
    <property type="term" value="P:osmosensory signaling via phosphorelay pathway"/>
    <property type="evidence" value="ECO:0007669"/>
    <property type="project" value="TreeGrafter"/>
</dbReference>
<dbReference type="Gene3D" id="3.30.565.10">
    <property type="entry name" value="Histidine kinase-like ATPase, C-terminal domain"/>
    <property type="match status" value="1"/>
</dbReference>
<dbReference type="EC" id="2.7.13.3" evidence="2"/>
<accession>A0A1F7F500</accession>
<dbReference type="InterPro" id="IPR003594">
    <property type="entry name" value="HATPase_dom"/>
</dbReference>
<evidence type="ECO:0000313" key="7">
    <source>
        <dbReference type="Proteomes" id="UP000179243"/>
    </source>
</evidence>
<dbReference type="PANTHER" id="PTHR42878">
    <property type="entry name" value="TWO-COMPONENT HISTIDINE KINASE"/>
    <property type="match status" value="1"/>
</dbReference>
<feature type="domain" description="Histidine kinase" evidence="5">
    <location>
        <begin position="28"/>
        <end position="139"/>
    </location>
</feature>
<evidence type="ECO:0000256" key="4">
    <source>
        <dbReference type="ARBA" id="ARBA00022777"/>
    </source>
</evidence>
<gene>
    <name evidence="6" type="ORF">A2519_08980</name>
</gene>
<dbReference type="PRINTS" id="PR00344">
    <property type="entry name" value="BCTRLSENSOR"/>
</dbReference>
<reference evidence="6 7" key="1">
    <citation type="journal article" date="2016" name="Nat. Commun.">
        <title>Thousands of microbial genomes shed light on interconnected biogeochemical processes in an aquifer system.</title>
        <authorList>
            <person name="Anantharaman K."/>
            <person name="Brown C.T."/>
            <person name="Hug L.A."/>
            <person name="Sharon I."/>
            <person name="Castelle C.J."/>
            <person name="Probst A.J."/>
            <person name="Thomas B.C."/>
            <person name="Singh A."/>
            <person name="Wilkins M.J."/>
            <person name="Karaoz U."/>
            <person name="Brodie E.L."/>
            <person name="Williams K.H."/>
            <person name="Hubbard S.S."/>
            <person name="Banfield J.F."/>
        </authorList>
    </citation>
    <scope>NUCLEOTIDE SEQUENCE [LARGE SCALE GENOMIC DNA]</scope>
</reference>
<keyword evidence="4" id="KW-0418">Kinase</keyword>
<evidence type="ECO:0000256" key="2">
    <source>
        <dbReference type="ARBA" id="ARBA00012438"/>
    </source>
</evidence>
<sequence length="139" mass="15509">MVQGCLAGLKASHPQREAVTKIQAGLTVHADPDLIRLLVENLIHNAWKFTSQKKIARIELGALDKDGKRCYFIRDNGVGFDMQESDWLFTPDKLLRPAQKYKGSGIGLMIAKKIVEKHNGAIWAEGEKGKGATFFFHFA</sequence>
<evidence type="ECO:0000259" key="5">
    <source>
        <dbReference type="PROSITE" id="PS50109"/>
    </source>
</evidence>
<dbReference type="InterPro" id="IPR005467">
    <property type="entry name" value="His_kinase_dom"/>
</dbReference>
<dbReference type="SUPFAM" id="SSF55874">
    <property type="entry name" value="ATPase domain of HSP90 chaperone/DNA topoisomerase II/histidine kinase"/>
    <property type="match status" value="1"/>
</dbReference>
<evidence type="ECO:0000256" key="3">
    <source>
        <dbReference type="ARBA" id="ARBA00022679"/>
    </source>
</evidence>
<proteinExistence type="predicted"/>
<evidence type="ECO:0000256" key="1">
    <source>
        <dbReference type="ARBA" id="ARBA00000085"/>
    </source>
</evidence>
<dbReference type="InterPro" id="IPR050351">
    <property type="entry name" value="BphY/WalK/GraS-like"/>
</dbReference>
<dbReference type="GO" id="GO:0004673">
    <property type="term" value="F:protein histidine kinase activity"/>
    <property type="evidence" value="ECO:0007669"/>
    <property type="project" value="UniProtKB-EC"/>
</dbReference>
<protein>
    <recommendedName>
        <fullName evidence="2">histidine kinase</fullName>
        <ecNumber evidence="2">2.7.13.3</ecNumber>
    </recommendedName>
</protein>
<dbReference type="Pfam" id="PF02518">
    <property type="entry name" value="HATPase_c"/>
    <property type="match status" value="1"/>
</dbReference>
<comment type="catalytic activity">
    <reaction evidence="1">
        <text>ATP + protein L-histidine = ADP + protein N-phospho-L-histidine.</text>
        <dbReference type="EC" id="2.7.13.3"/>
    </reaction>
</comment>
<dbReference type="PANTHER" id="PTHR42878:SF15">
    <property type="entry name" value="BACTERIOPHYTOCHROME"/>
    <property type="match status" value="1"/>
</dbReference>